<accession>A0AAU7AU20</accession>
<dbReference type="AlphaFoldDB" id="A0AAU7AU20"/>
<sequence>MRCRERAAALGAREDTIDAVAIAVSEAVSNAVIHAYAGVADGVIDLQISGAEDALEIVVRDTGPGLGHARSPGGLGQGLLIIEQLTDTLRVTTAKDGGTSVLMRFCLP</sequence>
<proteinExistence type="predicted"/>
<name>A0AAU7AU20_9ACTN</name>
<protein>
    <submittedName>
        <fullName evidence="3">Serine-protein kinase RsbW</fullName>
        <ecNumber evidence="3">2.7.11.1</ecNumber>
    </submittedName>
</protein>
<organism evidence="3">
    <name type="scientific">Paraconexibacter sp. AEG42_29</name>
    <dbReference type="NCBI Taxonomy" id="2997339"/>
    <lineage>
        <taxon>Bacteria</taxon>
        <taxon>Bacillati</taxon>
        <taxon>Actinomycetota</taxon>
        <taxon>Thermoleophilia</taxon>
        <taxon>Solirubrobacterales</taxon>
        <taxon>Paraconexibacteraceae</taxon>
        <taxon>Paraconexibacter</taxon>
    </lineage>
</organism>
<dbReference type="InterPro" id="IPR036890">
    <property type="entry name" value="HATPase_C_sf"/>
</dbReference>
<reference evidence="3" key="1">
    <citation type="submission" date="2022-12" db="EMBL/GenBank/DDBJ databases">
        <title>Paraconexibacter alkalitolerans sp. nov. and Baekduia alba sp. nov., isolated from soil and emended description of the genera Paraconexibacter (Chun et al., 2020) and Baekduia (An et al., 2020).</title>
        <authorList>
            <person name="Vieira S."/>
            <person name="Huber K.J."/>
            <person name="Geppert A."/>
            <person name="Wolf J."/>
            <person name="Neumann-Schaal M."/>
            <person name="Muesken M."/>
            <person name="Overmann J."/>
        </authorList>
    </citation>
    <scope>NUCLEOTIDE SEQUENCE</scope>
    <source>
        <strain evidence="3">AEG42_29</strain>
    </source>
</reference>
<evidence type="ECO:0000313" key="3">
    <source>
        <dbReference type="EMBL" id="XAY05099.1"/>
    </source>
</evidence>
<dbReference type="SMART" id="SM00387">
    <property type="entry name" value="HATPase_c"/>
    <property type="match status" value="1"/>
</dbReference>
<keyword evidence="3" id="KW-0808">Transferase</keyword>
<dbReference type="GO" id="GO:0004674">
    <property type="term" value="F:protein serine/threonine kinase activity"/>
    <property type="evidence" value="ECO:0007669"/>
    <property type="project" value="UniProtKB-KW"/>
</dbReference>
<evidence type="ECO:0000256" key="1">
    <source>
        <dbReference type="ARBA" id="ARBA00022527"/>
    </source>
</evidence>
<dbReference type="EC" id="2.7.11.1" evidence="3"/>
<gene>
    <name evidence="3" type="primary">rsbW_2</name>
    <name evidence="3" type="ORF">DSM112329_01942</name>
</gene>
<feature type="domain" description="Histidine kinase/HSP90-like ATPase" evidence="2">
    <location>
        <begin position="15"/>
        <end position="108"/>
    </location>
</feature>
<dbReference type="PANTHER" id="PTHR35526:SF3">
    <property type="entry name" value="ANTI-SIGMA-F FACTOR RSBW"/>
    <property type="match status" value="1"/>
</dbReference>
<dbReference type="KEGG" id="parq:DSM112329_01942"/>
<evidence type="ECO:0000259" key="2">
    <source>
        <dbReference type="SMART" id="SM00387"/>
    </source>
</evidence>
<dbReference type="InterPro" id="IPR003594">
    <property type="entry name" value="HATPase_dom"/>
</dbReference>
<dbReference type="InterPro" id="IPR050267">
    <property type="entry name" value="Anti-sigma-factor_SerPK"/>
</dbReference>
<dbReference type="CDD" id="cd16936">
    <property type="entry name" value="HATPase_RsbW-like"/>
    <property type="match status" value="1"/>
</dbReference>
<keyword evidence="1" id="KW-0723">Serine/threonine-protein kinase</keyword>
<dbReference type="Pfam" id="PF13581">
    <property type="entry name" value="HATPase_c_2"/>
    <property type="match status" value="1"/>
</dbReference>
<dbReference type="SUPFAM" id="SSF55874">
    <property type="entry name" value="ATPase domain of HSP90 chaperone/DNA topoisomerase II/histidine kinase"/>
    <property type="match status" value="1"/>
</dbReference>
<dbReference type="EMBL" id="CP114014">
    <property type="protein sequence ID" value="XAY05099.1"/>
    <property type="molecule type" value="Genomic_DNA"/>
</dbReference>
<keyword evidence="3" id="KW-0418">Kinase</keyword>
<dbReference type="PANTHER" id="PTHR35526">
    <property type="entry name" value="ANTI-SIGMA-F FACTOR RSBW-RELATED"/>
    <property type="match status" value="1"/>
</dbReference>
<dbReference type="Gene3D" id="3.30.565.10">
    <property type="entry name" value="Histidine kinase-like ATPase, C-terminal domain"/>
    <property type="match status" value="1"/>
</dbReference>